<evidence type="ECO:0000313" key="1">
    <source>
        <dbReference type="EMBL" id="CAB0043286.1"/>
    </source>
</evidence>
<protein>
    <submittedName>
        <fullName evidence="1">Uncharacterized protein</fullName>
    </submittedName>
</protein>
<reference evidence="1 2" key="1">
    <citation type="submission" date="2020-02" db="EMBL/GenBank/DDBJ databases">
        <authorList>
            <person name="Ferguson B K."/>
        </authorList>
    </citation>
    <scope>NUCLEOTIDE SEQUENCE [LARGE SCALE GENOMIC DNA]</scope>
</reference>
<name>A0A6H5J100_9HYME</name>
<evidence type="ECO:0000313" key="2">
    <source>
        <dbReference type="Proteomes" id="UP000479190"/>
    </source>
</evidence>
<proteinExistence type="predicted"/>
<dbReference type="EMBL" id="CADCXV010001296">
    <property type="protein sequence ID" value="CAB0043286.1"/>
    <property type="molecule type" value="Genomic_DNA"/>
</dbReference>
<organism evidence="1 2">
    <name type="scientific">Trichogramma brassicae</name>
    <dbReference type="NCBI Taxonomy" id="86971"/>
    <lineage>
        <taxon>Eukaryota</taxon>
        <taxon>Metazoa</taxon>
        <taxon>Ecdysozoa</taxon>
        <taxon>Arthropoda</taxon>
        <taxon>Hexapoda</taxon>
        <taxon>Insecta</taxon>
        <taxon>Pterygota</taxon>
        <taxon>Neoptera</taxon>
        <taxon>Endopterygota</taxon>
        <taxon>Hymenoptera</taxon>
        <taxon>Apocrita</taxon>
        <taxon>Proctotrupomorpha</taxon>
        <taxon>Chalcidoidea</taxon>
        <taxon>Trichogrammatidae</taxon>
        <taxon>Trichogramma</taxon>
    </lineage>
</organism>
<dbReference type="AlphaFoldDB" id="A0A6H5J100"/>
<gene>
    <name evidence="1" type="ORF">TBRA_LOCUS14874</name>
</gene>
<keyword evidence="2" id="KW-1185">Reference proteome</keyword>
<feature type="non-terminal residue" evidence="1">
    <location>
        <position position="88"/>
    </location>
</feature>
<accession>A0A6H5J100</accession>
<dbReference type="Proteomes" id="UP000479190">
    <property type="component" value="Unassembled WGS sequence"/>
</dbReference>
<sequence length="88" mass="9988">MRRERHLSDYSGELLLMSLCERHLCPSSPIDTRASCRDTPSCLVFNTWPYGRKSFLADASQWVALDFIVSRTFSPTPRTAILVRSLGP</sequence>